<evidence type="ECO:0000256" key="6">
    <source>
        <dbReference type="ARBA" id="ARBA00023242"/>
    </source>
</evidence>
<dbReference type="InterPro" id="IPR038846">
    <property type="entry name" value="RPC9"/>
</dbReference>
<sequence>MKILEAQSAQLTNYEVYTHLTELKRKSNERVGNKVLGRPPGNLETIVREILDYFDQAPNPLASKPFPYNESTIRNLLLRLREFRFSKSEIIMMINLRPANLGNLNTIVEELEGRFDDEQQEAIVGAICEVLGKADEEAERLAMTNNANQARKESMDQESRQEPMDTDG</sequence>
<feature type="compositionally biased region" description="Basic and acidic residues" evidence="7">
    <location>
        <begin position="150"/>
        <end position="168"/>
    </location>
</feature>
<keyword evidence="5" id="KW-0804">Transcription</keyword>
<keyword evidence="6" id="KW-0539">Nucleus</keyword>
<evidence type="ECO:0000256" key="7">
    <source>
        <dbReference type="SAM" id="MobiDB-lite"/>
    </source>
</evidence>
<dbReference type="SUPFAM" id="SSF47819">
    <property type="entry name" value="HRDC-like"/>
    <property type="match status" value="1"/>
</dbReference>
<keyword evidence="4" id="KW-0240">DNA-directed RNA polymerase</keyword>
<feature type="region of interest" description="Disordered" evidence="7">
    <location>
        <begin position="140"/>
        <end position="168"/>
    </location>
</feature>
<evidence type="ECO:0000256" key="1">
    <source>
        <dbReference type="ARBA" id="ARBA00004123"/>
    </source>
</evidence>
<dbReference type="InterPro" id="IPR006590">
    <property type="entry name" value="RNA_pol_Rpb4/RPC9_core"/>
</dbReference>
<reference evidence="9 10" key="1">
    <citation type="submission" date="2014-04" db="EMBL/GenBank/DDBJ databases">
        <authorList>
            <consortium name="DOE Joint Genome Institute"/>
            <person name="Kuo A."/>
            <person name="Martino E."/>
            <person name="Perotto S."/>
            <person name="Kohler A."/>
            <person name="Nagy L.G."/>
            <person name="Floudas D."/>
            <person name="Copeland A."/>
            <person name="Barry K.W."/>
            <person name="Cichocki N."/>
            <person name="Veneault-Fourrey C."/>
            <person name="LaButti K."/>
            <person name="Lindquist E.A."/>
            <person name="Lipzen A."/>
            <person name="Lundell T."/>
            <person name="Morin E."/>
            <person name="Murat C."/>
            <person name="Sun H."/>
            <person name="Tunlid A."/>
            <person name="Henrissat B."/>
            <person name="Grigoriev I.V."/>
            <person name="Hibbett D.S."/>
            <person name="Martin F."/>
            <person name="Nordberg H.P."/>
            <person name="Cantor M.N."/>
            <person name="Hua S.X."/>
        </authorList>
    </citation>
    <scope>NUCLEOTIDE SEQUENCE [LARGE SCALE GENOMIC DNA]</scope>
    <source>
        <strain evidence="9 10">Zn</strain>
    </source>
</reference>
<evidence type="ECO:0000256" key="2">
    <source>
        <dbReference type="ARBA" id="ARBA00006898"/>
    </source>
</evidence>
<feature type="domain" description="RNA polymerase Rpb4/RPC9 core" evidence="8">
    <location>
        <begin position="1"/>
        <end position="134"/>
    </location>
</feature>
<dbReference type="OrthoDB" id="1746530at2759"/>
<evidence type="ECO:0000259" key="8">
    <source>
        <dbReference type="SMART" id="SM00657"/>
    </source>
</evidence>
<dbReference type="InterPro" id="IPR038324">
    <property type="entry name" value="Rpb4/RPC9_sf"/>
</dbReference>
<dbReference type="Proteomes" id="UP000054321">
    <property type="component" value="Unassembled WGS sequence"/>
</dbReference>
<proteinExistence type="inferred from homology"/>
<dbReference type="FunCoup" id="A0A0C3CXM4">
    <property type="interactions" value="190"/>
</dbReference>
<dbReference type="GO" id="GO:0005666">
    <property type="term" value="C:RNA polymerase III complex"/>
    <property type="evidence" value="ECO:0007669"/>
    <property type="project" value="InterPro"/>
</dbReference>
<gene>
    <name evidence="9" type="ORF">OIDMADRAFT_18022</name>
</gene>
<dbReference type="STRING" id="913774.A0A0C3CXM4"/>
<dbReference type="EMBL" id="KN832873">
    <property type="protein sequence ID" value="KIN03764.1"/>
    <property type="molecule type" value="Genomic_DNA"/>
</dbReference>
<accession>A0A0C3CXM4</accession>
<comment type="subcellular location">
    <subcellularLocation>
        <location evidence="1">Nucleus</location>
    </subcellularLocation>
</comment>
<evidence type="ECO:0000256" key="3">
    <source>
        <dbReference type="ARBA" id="ARBA00016672"/>
    </source>
</evidence>
<organism evidence="9 10">
    <name type="scientific">Oidiodendron maius (strain Zn)</name>
    <dbReference type="NCBI Taxonomy" id="913774"/>
    <lineage>
        <taxon>Eukaryota</taxon>
        <taxon>Fungi</taxon>
        <taxon>Dikarya</taxon>
        <taxon>Ascomycota</taxon>
        <taxon>Pezizomycotina</taxon>
        <taxon>Leotiomycetes</taxon>
        <taxon>Leotiomycetes incertae sedis</taxon>
        <taxon>Myxotrichaceae</taxon>
        <taxon>Oidiodendron</taxon>
    </lineage>
</organism>
<name>A0A0C3CXM4_OIDMZ</name>
<evidence type="ECO:0000313" key="9">
    <source>
        <dbReference type="EMBL" id="KIN03764.1"/>
    </source>
</evidence>
<dbReference type="InterPro" id="IPR010997">
    <property type="entry name" value="HRDC-like_sf"/>
</dbReference>
<dbReference type="GO" id="GO:0006384">
    <property type="term" value="P:transcription initiation at RNA polymerase III promoter"/>
    <property type="evidence" value="ECO:0007669"/>
    <property type="project" value="InterPro"/>
</dbReference>
<protein>
    <recommendedName>
        <fullName evidence="3">DNA-directed RNA polymerase III subunit RPC9</fullName>
    </recommendedName>
</protein>
<dbReference type="SMART" id="SM00657">
    <property type="entry name" value="RPOL4c"/>
    <property type="match status" value="1"/>
</dbReference>
<dbReference type="InterPro" id="IPR005574">
    <property type="entry name" value="Rpb4/RPC9"/>
</dbReference>
<dbReference type="GO" id="GO:0000166">
    <property type="term" value="F:nucleotide binding"/>
    <property type="evidence" value="ECO:0007669"/>
    <property type="project" value="InterPro"/>
</dbReference>
<dbReference type="AlphaFoldDB" id="A0A0C3CXM4"/>
<evidence type="ECO:0000256" key="5">
    <source>
        <dbReference type="ARBA" id="ARBA00023163"/>
    </source>
</evidence>
<dbReference type="InParanoid" id="A0A0C3CXM4"/>
<keyword evidence="10" id="KW-1185">Reference proteome</keyword>
<dbReference type="Gene3D" id="1.20.1250.40">
    <property type="match status" value="1"/>
</dbReference>
<reference evidence="10" key="2">
    <citation type="submission" date="2015-01" db="EMBL/GenBank/DDBJ databases">
        <title>Evolutionary Origins and Diversification of the Mycorrhizal Mutualists.</title>
        <authorList>
            <consortium name="DOE Joint Genome Institute"/>
            <consortium name="Mycorrhizal Genomics Consortium"/>
            <person name="Kohler A."/>
            <person name="Kuo A."/>
            <person name="Nagy L.G."/>
            <person name="Floudas D."/>
            <person name="Copeland A."/>
            <person name="Barry K.W."/>
            <person name="Cichocki N."/>
            <person name="Veneault-Fourrey C."/>
            <person name="LaButti K."/>
            <person name="Lindquist E.A."/>
            <person name="Lipzen A."/>
            <person name="Lundell T."/>
            <person name="Morin E."/>
            <person name="Murat C."/>
            <person name="Riley R."/>
            <person name="Ohm R."/>
            <person name="Sun H."/>
            <person name="Tunlid A."/>
            <person name="Henrissat B."/>
            <person name="Grigoriev I.V."/>
            <person name="Hibbett D.S."/>
            <person name="Martin F."/>
        </authorList>
    </citation>
    <scope>NUCLEOTIDE SEQUENCE [LARGE SCALE GENOMIC DNA]</scope>
    <source>
        <strain evidence="10">Zn</strain>
    </source>
</reference>
<comment type="similarity">
    <text evidence="2">Belongs to the eukaryotic RPC9 RNA polymerase subunit family.</text>
</comment>
<evidence type="ECO:0000313" key="10">
    <source>
        <dbReference type="Proteomes" id="UP000054321"/>
    </source>
</evidence>
<dbReference type="PANTHER" id="PTHR15561:SF0">
    <property type="entry name" value="DNA-DIRECTED RNA POLYMERASE III SUBUNIT RPC9"/>
    <property type="match status" value="1"/>
</dbReference>
<dbReference type="PANTHER" id="PTHR15561">
    <property type="entry name" value="CALCITONIN GENE-RELATED PEPTIDE-RECEPTOR COMPONENT PROTEIN"/>
    <property type="match status" value="1"/>
</dbReference>
<dbReference type="HOGENOM" id="CLU_092529_3_1_1"/>
<dbReference type="Pfam" id="PF03874">
    <property type="entry name" value="RNA_pol_Rpb4"/>
    <property type="match status" value="1"/>
</dbReference>
<evidence type="ECO:0000256" key="4">
    <source>
        <dbReference type="ARBA" id="ARBA00022478"/>
    </source>
</evidence>